<comment type="caution">
    <text evidence="1">The sequence shown here is derived from an EMBL/GenBank/DDBJ whole genome shotgun (WGS) entry which is preliminary data.</text>
</comment>
<accession>A0AAV4Y8K8</accession>
<proteinExistence type="predicted"/>
<protein>
    <submittedName>
        <fullName evidence="1">Uncharacterized protein</fullName>
    </submittedName>
</protein>
<evidence type="ECO:0000313" key="1">
    <source>
        <dbReference type="EMBL" id="GIZ02795.1"/>
    </source>
</evidence>
<evidence type="ECO:0000313" key="2">
    <source>
        <dbReference type="Proteomes" id="UP001054945"/>
    </source>
</evidence>
<sequence>MHQNSPLRGSTWSRRGKFEYHCMPCPANDPSENRSVTSHLRFGIAIGQFETVTSTEGAEQSRVSIASIESCTNKGYSRPYSKFLLSTAAYFVSTHAFVSIL</sequence>
<dbReference type="Proteomes" id="UP001054945">
    <property type="component" value="Unassembled WGS sequence"/>
</dbReference>
<gene>
    <name evidence="1" type="ORF">CEXT_572731</name>
</gene>
<name>A0AAV4Y8K8_CAEEX</name>
<reference evidence="1 2" key="1">
    <citation type="submission" date="2021-06" db="EMBL/GenBank/DDBJ databases">
        <title>Caerostris extrusa draft genome.</title>
        <authorList>
            <person name="Kono N."/>
            <person name="Arakawa K."/>
        </authorList>
    </citation>
    <scope>NUCLEOTIDE SEQUENCE [LARGE SCALE GENOMIC DNA]</scope>
</reference>
<organism evidence="1 2">
    <name type="scientific">Caerostris extrusa</name>
    <name type="common">Bark spider</name>
    <name type="synonym">Caerostris bankana</name>
    <dbReference type="NCBI Taxonomy" id="172846"/>
    <lineage>
        <taxon>Eukaryota</taxon>
        <taxon>Metazoa</taxon>
        <taxon>Ecdysozoa</taxon>
        <taxon>Arthropoda</taxon>
        <taxon>Chelicerata</taxon>
        <taxon>Arachnida</taxon>
        <taxon>Araneae</taxon>
        <taxon>Araneomorphae</taxon>
        <taxon>Entelegynae</taxon>
        <taxon>Araneoidea</taxon>
        <taxon>Araneidae</taxon>
        <taxon>Caerostris</taxon>
    </lineage>
</organism>
<keyword evidence="2" id="KW-1185">Reference proteome</keyword>
<dbReference type="AlphaFoldDB" id="A0AAV4Y8K8"/>
<dbReference type="EMBL" id="BPLR01018861">
    <property type="protein sequence ID" value="GIZ02795.1"/>
    <property type="molecule type" value="Genomic_DNA"/>
</dbReference>